<reference evidence="1 2" key="1">
    <citation type="submission" date="2023-02" db="EMBL/GenBank/DDBJ databases">
        <title>Host association and intracellularity evolved multiple times independently in the Rickettsiales.</title>
        <authorList>
            <person name="Castelli M."/>
            <person name="Nardi T."/>
            <person name="Gammuto L."/>
            <person name="Bellinzona G."/>
            <person name="Sabaneyeva E."/>
            <person name="Potekhin A."/>
            <person name="Serra V."/>
            <person name="Petroni G."/>
            <person name="Sassera D."/>
        </authorList>
    </citation>
    <scope>NUCLEOTIDE SEQUENCE [LARGE SCALE GENOMIC DNA]</scope>
    <source>
        <strain evidence="1 2">BOD18</strain>
    </source>
</reference>
<dbReference type="EMBL" id="JARGYT010000086">
    <property type="protein sequence ID" value="MDZ5762676.1"/>
    <property type="molecule type" value="Genomic_DNA"/>
</dbReference>
<organism evidence="1 2">
    <name type="scientific">Candidatus Cyrtobacter comes</name>
    <dbReference type="NCBI Taxonomy" id="675776"/>
    <lineage>
        <taxon>Bacteria</taxon>
        <taxon>Pseudomonadati</taxon>
        <taxon>Pseudomonadota</taxon>
        <taxon>Alphaproteobacteria</taxon>
        <taxon>Rickettsiales</taxon>
        <taxon>Candidatus Midichloriaceae</taxon>
        <taxon>Candidatus Cyrtobacter</taxon>
    </lineage>
</organism>
<keyword evidence="2" id="KW-1185">Reference proteome</keyword>
<sequence length="91" mass="10618">MFVNGKNLALQGHLRARSRHLVLIKVSENLFKKLTIICVRLLRINGFFEFYPNFFCKDLKVLSDIADSKGKPRYQVEVASSFFETVSFFLR</sequence>
<name>A0ABU5L971_9RICK</name>
<accession>A0ABU5L971</accession>
<evidence type="ECO:0000313" key="2">
    <source>
        <dbReference type="Proteomes" id="UP001293791"/>
    </source>
</evidence>
<comment type="caution">
    <text evidence="1">The sequence shown here is derived from an EMBL/GenBank/DDBJ whole genome shotgun (WGS) entry which is preliminary data.</text>
</comment>
<evidence type="ECO:0000313" key="1">
    <source>
        <dbReference type="EMBL" id="MDZ5762676.1"/>
    </source>
</evidence>
<dbReference type="Proteomes" id="UP001293791">
    <property type="component" value="Unassembled WGS sequence"/>
</dbReference>
<protein>
    <submittedName>
        <fullName evidence="1">Uncharacterized protein</fullName>
    </submittedName>
</protein>
<proteinExistence type="predicted"/>
<gene>
    <name evidence="1" type="ORF">Cyrtocomes_01067</name>
</gene>